<keyword evidence="1" id="KW-0812">Transmembrane</keyword>
<dbReference type="Proteomes" id="UP001500567">
    <property type="component" value="Unassembled WGS sequence"/>
</dbReference>
<proteinExistence type="predicted"/>
<keyword evidence="1" id="KW-0472">Membrane</keyword>
<feature type="transmembrane region" description="Helical" evidence="1">
    <location>
        <begin position="9"/>
        <end position="37"/>
    </location>
</feature>
<dbReference type="EMBL" id="BAABDJ010000027">
    <property type="protein sequence ID" value="GAA4011276.1"/>
    <property type="molecule type" value="Genomic_DNA"/>
</dbReference>
<keyword evidence="1" id="KW-1133">Transmembrane helix</keyword>
<name>A0ABP7SGH6_9BACT</name>
<accession>A0ABP7SGH6</accession>
<evidence type="ECO:0000313" key="3">
    <source>
        <dbReference type="Proteomes" id="UP001500567"/>
    </source>
</evidence>
<organism evidence="2 3">
    <name type="scientific">Hymenobacter fastidiosus</name>
    <dbReference type="NCBI Taxonomy" id="486264"/>
    <lineage>
        <taxon>Bacteria</taxon>
        <taxon>Pseudomonadati</taxon>
        <taxon>Bacteroidota</taxon>
        <taxon>Cytophagia</taxon>
        <taxon>Cytophagales</taxon>
        <taxon>Hymenobacteraceae</taxon>
        <taxon>Hymenobacter</taxon>
    </lineage>
</organism>
<sequence length="138" mass="15743">MFVVQLPDYLLLCVLAMQVLVNNKYLGHFVMVVYYVAKIFKEKLGLNHKLLEYGGNPDVQYSDLNKYGHFLEGFNWFKLYWAAGALLLALVANVLWVRGTEARLGPRLTESRRRWRRPAWTAPAGATVGGRAAVGWAW</sequence>
<evidence type="ECO:0000313" key="2">
    <source>
        <dbReference type="EMBL" id="GAA4011276.1"/>
    </source>
</evidence>
<evidence type="ECO:0000256" key="1">
    <source>
        <dbReference type="SAM" id="Phobius"/>
    </source>
</evidence>
<feature type="transmembrane region" description="Helical" evidence="1">
    <location>
        <begin position="79"/>
        <end position="97"/>
    </location>
</feature>
<protein>
    <submittedName>
        <fullName evidence="2">Uncharacterized protein</fullName>
    </submittedName>
</protein>
<comment type="caution">
    <text evidence="2">The sequence shown here is derived from an EMBL/GenBank/DDBJ whole genome shotgun (WGS) entry which is preliminary data.</text>
</comment>
<reference evidence="3" key="1">
    <citation type="journal article" date="2019" name="Int. J. Syst. Evol. Microbiol.">
        <title>The Global Catalogue of Microorganisms (GCM) 10K type strain sequencing project: providing services to taxonomists for standard genome sequencing and annotation.</title>
        <authorList>
            <consortium name="The Broad Institute Genomics Platform"/>
            <consortium name="The Broad Institute Genome Sequencing Center for Infectious Disease"/>
            <person name="Wu L."/>
            <person name="Ma J."/>
        </authorList>
    </citation>
    <scope>NUCLEOTIDE SEQUENCE [LARGE SCALE GENOMIC DNA]</scope>
    <source>
        <strain evidence="3">JCM 17224</strain>
    </source>
</reference>
<keyword evidence="3" id="KW-1185">Reference proteome</keyword>
<gene>
    <name evidence="2" type="ORF">GCM10022408_24590</name>
</gene>